<dbReference type="AlphaFoldDB" id="A0A1M5GLN0"/>
<evidence type="ECO:0000259" key="2">
    <source>
        <dbReference type="Pfam" id="PF02470"/>
    </source>
</evidence>
<dbReference type="Pfam" id="PF02470">
    <property type="entry name" value="MlaD"/>
    <property type="match status" value="1"/>
</dbReference>
<gene>
    <name evidence="3" type="ORF">SAMN05443248_0089</name>
</gene>
<accession>A0A1M5GLN0</accession>
<feature type="region of interest" description="Disordered" evidence="1">
    <location>
        <begin position="257"/>
        <end position="280"/>
    </location>
</feature>
<proteinExistence type="predicted"/>
<reference evidence="3 4" key="1">
    <citation type="submission" date="2016-11" db="EMBL/GenBank/DDBJ databases">
        <authorList>
            <person name="Jaros S."/>
            <person name="Januszkiewicz K."/>
            <person name="Wedrychowicz H."/>
        </authorList>
    </citation>
    <scope>NUCLEOTIDE SEQUENCE [LARGE SCALE GENOMIC DNA]</scope>
    <source>
        <strain evidence="3 4">GAS138</strain>
    </source>
</reference>
<dbReference type="Proteomes" id="UP000189796">
    <property type="component" value="Chromosome I"/>
</dbReference>
<name>A0A1M5GLN0_9BRAD</name>
<feature type="domain" description="Mce/MlaD" evidence="2">
    <location>
        <begin position="46"/>
        <end position="113"/>
    </location>
</feature>
<dbReference type="EMBL" id="LT670817">
    <property type="protein sequence ID" value="SHG04655.1"/>
    <property type="molecule type" value="Genomic_DNA"/>
</dbReference>
<dbReference type="InterPro" id="IPR003399">
    <property type="entry name" value="Mce/MlaD"/>
</dbReference>
<evidence type="ECO:0000256" key="1">
    <source>
        <dbReference type="SAM" id="MobiDB-lite"/>
    </source>
</evidence>
<dbReference type="PANTHER" id="PTHR36698:SF2">
    <property type="entry name" value="MCE_MLAD DOMAIN-CONTAINING PROTEIN"/>
    <property type="match status" value="1"/>
</dbReference>
<dbReference type="PANTHER" id="PTHR36698">
    <property type="entry name" value="BLL5892 PROTEIN"/>
    <property type="match status" value="1"/>
</dbReference>
<protein>
    <submittedName>
        <fullName evidence="3">Phospholipid/cholesterol/gamma-HCH transport system substrate-binding protein</fullName>
    </submittedName>
</protein>
<organism evidence="3 4">
    <name type="scientific">Bradyrhizobium erythrophlei</name>
    <dbReference type="NCBI Taxonomy" id="1437360"/>
    <lineage>
        <taxon>Bacteria</taxon>
        <taxon>Pseudomonadati</taxon>
        <taxon>Pseudomonadota</taxon>
        <taxon>Alphaproteobacteria</taxon>
        <taxon>Hyphomicrobiales</taxon>
        <taxon>Nitrobacteraceae</taxon>
        <taxon>Bradyrhizobium</taxon>
    </lineage>
</organism>
<evidence type="ECO:0000313" key="4">
    <source>
        <dbReference type="Proteomes" id="UP000189796"/>
    </source>
</evidence>
<evidence type="ECO:0000313" key="3">
    <source>
        <dbReference type="EMBL" id="SHG04655.1"/>
    </source>
</evidence>
<sequence>MKMRASNLMIGSTTLAVIAAAFIGFLGFRKIHGIQQQGPLRIIFEGSASGLHNGGAVNFDGVQVGEVISLKLETPRKIVVLTRVDNSAPIRKDTVVGLEFQGLTGVAAISLVGGAAAAPPVPPGEDGVPTLTADLSETESIRDTLHNVDRVLVNNQAVLKDGLLSFETYTASLASKGEAIDSVIRKAEGAFDSFDSAIARIDNIVPGLANGEDGELFHKVKSIRELADSFNKRSGAFMEEGRRSLLDISQGAVKVTRKFDPEAVSGDNPPPPRKPHQRRP</sequence>